<accession>C0FY12</accession>
<dbReference type="EMBL" id="ACFY01000153">
    <property type="protein sequence ID" value="EEG92498.1"/>
    <property type="molecule type" value="Genomic_DNA"/>
</dbReference>
<gene>
    <name evidence="1" type="ORF">ROSEINA2194_03651</name>
</gene>
<name>C0FY12_9FIRM</name>
<evidence type="ECO:0000313" key="2">
    <source>
        <dbReference type="Proteomes" id="UP000003561"/>
    </source>
</evidence>
<dbReference type="AlphaFoldDB" id="C0FY12"/>
<reference evidence="1 2" key="2">
    <citation type="submission" date="2009-03" db="EMBL/GenBank/DDBJ databases">
        <title>Draft genome sequence of Roseburia inulinivorans (DSM 16841).</title>
        <authorList>
            <person name="Sudarsanam P."/>
            <person name="Ley R."/>
            <person name="Guruge J."/>
            <person name="Turnbaugh P.J."/>
            <person name="Mahowald M."/>
            <person name="Liep D."/>
            <person name="Gordon J."/>
        </authorList>
    </citation>
    <scope>NUCLEOTIDE SEQUENCE [LARGE SCALE GENOMIC DNA]</scope>
    <source>
        <strain evidence="1 2">DSM 16841</strain>
    </source>
</reference>
<sequence length="75" mass="9774">MKIKKEIYDTLVRKDKNVQKEYERYVQEHIIEHYENRFKHWKILWKLNWHYRVVKKRNRYYIGTWIMEQNITVFQ</sequence>
<evidence type="ECO:0000313" key="1">
    <source>
        <dbReference type="EMBL" id="EEG92498.1"/>
    </source>
</evidence>
<reference evidence="1 2" key="1">
    <citation type="submission" date="2009-02" db="EMBL/GenBank/DDBJ databases">
        <authorList>
            <person name="Fulton L."/>
            <person name="Clifton S."/>
            <person name="Fulton B."/>
            <person name="Xu J."/>
            <person name="Minx P."/>
            <person name="Pepin K.H."/>
            <person name="Johnson M."/>
            <person name="Bhonagiri V."/>
            <person name="Nash W.E."/>
            <person name="Mardis E.R."/>
            <person name="Wilson R.K."/>
        </authorList>
    </citation>
    <scope>NUCLEOTIDE SEQUENCE [LARGE SCALE GENOMIC DNA]</scope>
    <source>
        <strain evidence="1 2">DSM 16841</strain>
    </source>
</reference>
<protein>
    <submittedName>
        <fullName evidence="1">Uncharacterized protein</fullName>
    </submittedName>
</protein>
<comment type="caution">
    <text evidence="1">The sequence shown here is derived from an EMBL/GenBank/DDBJ whole genome shotgun (WGS) entry which is preliminary data.</text>
</comment>
<dbReference type="Proteomes" id="UP000003561">
    <property type="component" value="Unassembled WGS sequence"/>
</dbReference>
<proteinExistence type="predicted"/>
<organism evidence="1 2">
    <name type="scientific">Roseburia inulinivorans DSM 16841</name>
    <dbReference type="NCBI Taxonomy" id="622312"/>
    <lineage>
        <taxon>Bacteria</taxon>
        <taxon>Bacillati</taxon>
        <taxon>Bacillota</taxon>
        <taxon>Clostridia</taxon>
        <taxon>Lachnospirales</taxon>
        <taxon>Lachnospiraceae</taxon>
        <taxon>Roseburia</taxon>
    </lineage>
</organism>